<keyword evidence="8 11" id="KW-0472">Membrane</keyword>
<comment type="caution">
    <text evidence="13">The sequence shown here is derived from an EMBL/GenBank/DDBJ whole genome shotgun (WGS) entry which is preliminary data.</text>
</comment>
<dbReference type="GO" id="GO:0015627">
    <property type="term" value="C:type II protein secretion system complex"/>
    <property type="evidence" value="ECO:0007669"/>
    <property type="project" value="InterPro"/>
</dbReference>
<evidence type="ECO:0000256" key="1">
    <source>
        <dbReference type="ARBA" id="ARBA00004377"/>
    </source>
</evidence>
<dbReference type="InterPro" id="IPR045584">
    <property type="entry name" value="Pilin-like"/>
</dbReference>
<evidence type="ECO:0000256" key="4">
    <source>
        <dbReference type="ARBA" id="ARBA00022481"/>
    </source>
</evidence>
<evidence type="ECO:0000259" key="12">
    <source>
        <dbReference type="Pfam" id="PF12019"/>
    </source>
</evidence>
<keyword evidence="4" id="KW-0488">Methylation</keyword>
<dbReference type="PROSITE" id="PS00409">
    <property type="entry name" value="PROKAR_NTER_METHYL"/>
    <property type="match status" value="1"/>
</dbReference>
<evidence type="ECO:0000256" key="2">
    <source>
        <dbReference type="ARBA" id="ARBA00021549"/>
    </source>
</evidence>
<evidence type="ECO:0000256" key="6">
    <source>
        <dbReference type="ARBA" id="ARBA00022692"/>
    </source>
</evidence>
<dbReference type="Proteomes" id="UP001152467">
    <property type="component" value="Unassembled WGS sequence"/>
</dbReference>
<evidence type="ECO:0000313" key="14">
    <source>
        <dbReference type="Proteomes" id="UP001152467"/>
    </source>
</evidence>
<feature type="domain" description="General secretion pathway GspH" evidence="12">
    <location>
        <begin position="47"/>
        <end position="119"/>
    </location>
</feature>
<dbReference type="Gene3D" id="3.30.700.10">
    <property type="entry name" value="Glycoprotein, Type 4 Pilin"/>
    <property type="match status" value="1"/>
</dbReference>
<comment type="subcellular location">
    <subcellularLocation>
        <location evidence="1">Cell inner membrane</location>
        <topology evidence="1">Single-pass membrane protein</topology>
    </subcellularLocation>
</comment>
<evidence type="ECO:0000256" key="9">
    <source>
        <dbReference type="ARBA" id="ARBA00025772"/>
    </source>
</evidence>
<keyword evidence="3" id="KW-1003">Cell membrane</keyword>
<keyword evidence="6 11" id="KW-0812">Transmembrane</keyword>
<organism evidence="13 14">
    <name type="scientific">Pseudoalteromonas holothuriae</name>
    <dbReference type="NCBI Taxonomy" id="2963714"/>
    <lineage>
        <taxon>Bacteria</taxon>
        <taxon>Pseudomonadati</taxon>
        <taxon>Pseudomonadota</taxon>
        <taxon>Gammaproteobacteria</taxon>
        <taxon>Alteromonadales</taxon>
        <taxon>Pseudoalteromonadaceae</taxon>
        <taxon>Pseudoalteromonas</taxon>
    </lineage>
</organism>
<dbReference type="Pfam" id="PF07963">
    <property type="entry name" value="N_methyl"/>
    <property type="match status" value="1"/>
</dbReference>
<feature type="transmembrane region" description="Helical" evidence="11">
    <location>
        <begin position="12"/>
        <end position="35"/>
    </location>
</feature>
<dbReference type="GO" id="GO:0005886">
    <property type="term" value="C:plasma membrane"/>
    <property type="evidence" value="ECO:0007669"/>
    <property type="project" value="UniProtKB-SubCell"/>
</dbReference>
<name>A0A9W4VXV7_9GAMM</name>
<keyword evidence="5" id="KW-0997">Cell inner membrane</keyword>
<evidence type="ECO:0000256" key="11">
    <source>
        <dbReference type="SAM" id="Phobius"/>
    </source>
</evidence>
<sequence>MVVGSKRVKGVTLIELLVALSIIGILSIIAMPSFVQQIKQDRLTNTANLMSAFYKYSRSEAVKQAKSVQLVDNGSSWLVRSTDSNGQLQTLNQFSVTHSSISISYVDRTISSTGELNQIIDILISDNDSASNDYRFCVLQSGQSWINEAEINC</sequence>
<proteinExistence type="inferred from homology"/>
<evidence type="ECO:0000313" key="13">
    <source>
        <dbReference type="EMBL" id="CAH9054915.1"/>
    </source>
</evidence>
<evidence type="ECO:0000256" key="5">
    <source>
        <dbReference type="ARBA" id="ARBA00022519"/>
    </source>
</evidence>
<dbReference type="InterPro" id="IPR012902">
    <property type="entry name" value="N_methyl_site"/>
</dbReference>
<dbReference type="SUPFAM" id="SSF54523">
    <property type="entry name" value="Pili subunits"/>
    <property type="match status" value="1"/>
</dbReference>
<gene>
    <name evidence="13" type="ORF">PSECIP111854_01471</name>
</gene>
<dbReference type="NCBIfam" id="TIGR02532">
    <property type="entry name" value="IV_pilin_GFxxxE"/>
    <property type="match status" value="1"/>
</dbReference>
<protein>
    <recommendedName>
        <fullName evidence="2">Type II secretion system protein H</fullName>
    </recommendedName>
    <alternativeName>
        <fullName evidence="10">General secretion pathway protein H</fullName>
    </alternativeName>
</protein>
<evidence type="ECO:0000256" key="7">
    <source>
        <dbReference type="ARBA" id="ARBA00022989"/>
    </source>
</evidence>
<evidence type="ECO:0000256" key="3">
    <source>
        <dbReference type="ARBA" id="ARBA00022475"/>
    </source>
</evidence>
<evidence type="ECO:0000256" key="8">
    <source>
        <dbReference type="ARBA" id="ARBA00023136"/>
    </source>
</evidence>
<dbReference type="GO" id="GO:0015628">
    <property type="term" value="P:protein secretion by the type II secretion system"/>
    <property type="evidence" value="ECO:0007669"/>
    <property type="project" value="InterPro"/>
</dbReference>
<reference evidence="13" key="1">
    <citation type="submission" date="2022-07" db="EMBL/GenBank/DDBJ databases">
        <authorList>
            <person name="Criscuolo A."/>
        </authorList>
    </citation>
    <scope>NUCLEOTIDE SEQUENCE</scope>
    <source>
        <strain evidence="13">CIP111854</strain>
    </source>
</reference>
<accession>A0A9W4VXV7</accession>
<comment type="similarity">
    <text evidence="9">Belongs to the GSP H family.</text>
</comment>
<keyword evidence="14" id="KW-1185">Reference proteome</keyword>
<dbReference type="EMBL" id="CAMAPC010000004">
    <property type="protein sequence ID" value="CAH9054915.1"/>
    <property type="molecule type" value="Genomic_DNA"/>
</dbReference>
<dbReference type="AlphaFoldDB" id="A0A9W4VXV7"/>
<dbReference type="Pfam" id="PF12019">
    <property type="entry name" value="GspH"/>
    <property type="match status" value="1"/>
</dbReference>
<evidence type="ECO:0000256" key="10">
    <source>
        <dbReference type="ARBA" id="ARBA00030775"/>
    </source>
</evidence>
<keyword evidence="7 11" id="KW-1133">Transmembrane helix</keyword>
<dbReference type="InterPro" id="IPR022346">
    <property type="entry name" value="T2SS_GspH"/>
</dbReference>